<dbReference type="Pfam" id="PF00240">
    <property type="entry name" value="ubiquitin"/>
    <property type="match status" value="2"/>
</dbReference>
<evidence type="ECO:0000259" key="1">
    <source>
        <dbReference type="PROSITE" id="PS50053"/>
    </source>
</evidence>
<keyword evidence="3" id="KW-1185">Reference proteome</keyword>
<dbReference type="GO" id="GO:0031593">
    <property type="term" value="F:polyubiquitin modification-dependent protein binding"/>
    <property type="evidence" value="ECO:0007669"/>
    <property type="project" value="TreeGrafter"/>
</dbReference>
<dbReference type="GO" id="GO:0043161">
    <property type="term" value="P:proteasome-mediated ubiquitin-dependent protein catabolic process"/>
    <property type="evidence" value="ECO:0007669"/>
    <property type="project" value="TreeGrafter"/>
</dbReference>
<dbReference type="FunFam" id="3.10.20.90:FF:000341">
    <property type="entry name" value="Ubiquitin-like superfamily protein"/>
    <property type="match status" value="1"/>
</dbReference>
<protein>
    <submittedName>
        <fullName evidence="2">Nedd8</fullName>
    </submittedName>
</protein>
<proteinExistence type="predicted"/>
<dbReference type="SMART" id="SM00213">
    <property type="entry name" value="UBQ"/>
    <property type="match status" value="2"/>
</dbReference>
<sequence>MDVILEVQGGNSLSIAVDPLDTVRDVKEKVQNLNHIPISHQTFIFNGQLLQDDLHLWESQIDRGSRIHLLVANDDAENPASLDMPPSNITELDLFLASIDMPASNIKGLEKWLPSLDMLPSNREELEEMLPSLEMPPPRMTLREKLFGQQGVPAERTRVTFRVKMIETKRVRSFPMEMYLYDTVLCLKEKIYNLKKPENIKAKDMEVLLKSGYELKDQWSLQDCGMLNISHVYVRKRLAQPREPGTDAHFGTKMLNLMLVPKGGTQKIPIQVNILNSVGDMRFELEKFHRHVLPQDLSYFFTNKKGHVMSETLAFNWFRLEDGDTIEITPASI</sequence>
<dbReference type="PROSITE" id="PS50053">
    <property type="entry name" value="UBIQUITIN_2"/>
    <property type="match status" value="2"/>
</dbReference>
<dbReference type="Proteomes" id="UP000257109">
    <property type="component" value="Unassembled WGS sequence"/>
</dbReference>
<evidence type="ECO:0000313" key="3">
    <source>
        <dbReference type="Proteomes" id="UP000257109"/>
    </source>
</evidence>
<evidence type="ECO:0000313" key="2">
    <source>
        <dbReference type="EMBL" id="RDX61351.1"/>
    </source>
</evidence>
<dbReference type="PANTHER" id="PTHR10621">
    <property type="entry name" value="UV EXCISION REPAIR PROTEIN RAD23"/>
    <property type="match status" value="1"/>
</dbReference>
<dbReference type="InterPro" id="IPR000626">
    <property type="entry name" value="Ubiquitin-like_dom"/>
</dbReference>
<dbReference type="EMBL" id="QJKJ01016187">
    <property type="protein sequence ID" value="RDX61351.1"/>
    <property type="molecule type" value="Genomic_DNA"/>
</dbReference>
<dbReference type="SUPFAM" id="SSF54236">
    <property type="entry name" value="Ubiquitin-like"/>
    <property type="match status" value="2"/>
</dbReference>
<dbReference type="PANTHER" id="PTHR10621:SF38">
    <property type="entry name" value="UBIQUITIN DOMAIN-CONTAINING PROTEIN 7SL RNA1-RELATED"/>
    <property type="match status" value="1"/>
</dbReference>
<feature type="domain" description="Ubiquitin-like" evidence="1">
    <location>
        <begin position="1"/>
        <end position="76"/>
    </location>
</feature>
<dbReference type="STRING" id="157652.A0A371E5N6"/>
<dbReference type="GO" id="GO:0005829">
    <property type="term" value="C:cytosol"/>
    <property type="evidence" value="ECO:0007669"/>
    <property type="project" value="TreeGrafter"/>
</dbReference>
<gene>
    <name evidence="2" type="primary">nedd8</name>
    <name evidence="2" type="ORF">CR513_60422</name>
</gene>
<accession>A0A371E5N6</accession>
<reference evidence="2" key="1">
    <citation type="submission" date="2018-05" db="EMBL/GenBank/DDBJ databases">
        <title>Draft genome of Mucuna pruriens seed.</title>
        <authorList>
            <person name="Nnadi N.E."/>
            <person name="Vos R."/>
            <person name="Hasami M.H."/>
            <person name="Devisetty U.K."/>
            <person name="Aguiy J.C."/>
        </authorList>
    </citation>
    <scope>NUCLEOTIDE SEQUENCE [LARGE SCALE GENOMIC DNA]</scope>
    <source>
        <strain evidence="2">JCA_2017</strain>
    </source>
</reference>
<dbReference type="InterPro" id="IPR029071">
    <property type="entry name" value="Ubiquitin-like_domsf"/>
</dbReference>
<dbReference type="SMR" id="A0A371E5N6"/>
<name>A0A371E5N6_MUCPR</name>
<organism evidence="2 3">
    <name type="scientific">Mucuna pruriens</name>
    <name type="common">Velvet bean</name>
    <name type="synonym">Dolichos pruriens</name>
    <dbReference type="NCBI Taxonomy" id="157652"/>
    <lineage>
        <taxon>Eukaryota</taxon>
        <taxon>Viridiplantae</taxon>
        <taxon>Streptophyta</taxon>
        <taxon>Embryophyta</taxon>
        <taxon>Tracheophyta</taxon>
        <taxon>Spermatophyta</taxon>
        <taxon>Magnoliopsida</taxon>
        <taxon>eudicotyledons</taxon>
        <taxon>Gunneridae</taxon>
        <taxon>Pentapetalae</taxon>
        <taxon>rosids</taxon>
        <taxon>fabids</taxon>
        <taxon>Fabales</taxon>
        <taxon>Fabaceae</taxon>
        <taxon>Papilionoideae</taxon>
        <taxon>50 kb inversion clade</taxon>
        <taxon>NPAAA clade</taxon>
        <taxon>indigoferoid/millettioid clade</taxon>
        <taxon>Phaseoleae</taxon>
        <taxon>Mucuna</taxon>
    </lineage>
</organism>
<dbReference type="GO" id="GO:0043130">
    <property type="term" value="F:ubiquitin binding"/>
    <property type="evidence" value="ECO:0007669"/>
    <property type="project" value="TreeGrafter"/>
</dbReference>
<comment type="caution">
    <text evidence="2">The sequence shown here is derived from an EMBL/GenBank/DDBJ whole genome shotgun (WGS) entry which is preliminary data.</text>
</comment>
<feature type="non-terminal residue" evidence="2">
    <location>
        <position position="1"/>
    </location>
</feature>
<dbReference type="Gene3D" id="3.10.20.90">
    <property type="entry name" value="Phosphatidylinositol 3-kinase Catalytic Subunit, Chain A, domain 1"/>
    <property type="match status" value="2"/>
</dbReference>
<dbReference type="AlphaFoldDB" id="A0A371E5N6"/>
<dbReference type="OrthoDB" id="428577at2759"/>
<dbReference type="GO" id="GO:0005654">
    <property type="term" value="C:nucleoplasm"/>
    <property type="evidence" value="ECO:0007669"/>
    <property type="project" value="TreeGrafter"/>
</dbReference>
<feature type="domain" description="Ubiquitin-like" evidence="1">
    <location>
        <begin position="159"/>
        <end position="241"/>
    </location>
</feature>
<dbReference type="CDD" id="cd17039">
    <property type="entry name" value="Ubl_ubiquitin_like"/>
    <property type="match status" value="2"/>
</dbReference>
<dbReference type="GO" id="GO:0070628">
    <property type="term" value="F:proteasome binding"/>
    <property type="evidence" value="ECO:0007669"/>
    <property type="project" value="TreeGrafter"/>
</dbReference>